<organism evidence="2 3">
    <name type="scientific">Alkalibacterium pelagium</name>
    <dbReference type="NCBI Taxonomy" id="426702"/>
    <lineage>
        <taxon>Bacteria</taxon>
        <taxon>Bacillati</taxon>
        <taxon>Bacillota</taxon>
        <taxon>Bacilli</taxon>
        <taxon>Lactobacillales</taxon>
        <taxon>Carnobacteriaceae</taxon>
        <taxon>Alkalibacterium</taxon>
    </lineage>
</organism>
<dbReference type="Pfam" id="PF04298">
    <property type="entry name" value="Zn_peptidase_2"/>
    <property type="match status" value="1"/>
</dbReference>
<dbReference type="EMBL" id="FNZU01000001">
    <property type="protein sequence ID" value="SEK17547.1"/>
    <property type="molecule type" value="Genomic_DNA"/>
</dbReference>
<dbReference type="Proteomes" id="UP000199081">
    <property type="component" value="Unassembled WGS sequence"/>
</dbReference>
<evidence type="ECO:0000313" key="3">
    <source>
        <dbReference type="Proteomes" id="UP000199081"/>
    </source>
</evidence>
<reference evidence="3" key="1">
    <citation type="submission" date="2016-10" db="EMBL/GenBank/DDBJ databases">
        <authorList>
            <person name="Varghese N."/>
            <person name="Submissions S."/>
        </authorList>
    </citation>
    <scope>NUCLEOTIDE SEQUENCE [LARGE SCALE GENOMIC DNA]</scope>
    <source>
        <strain evidence="3">DSM 19183</strain>
    </source>
</reference>
<feature type="transmembrane region" description="Helical" evidence="1">
    <location>
        <begin position="206"/>
        <end position="227"/>
    </location>
</feature>
<keyword evidence="1" id="KW-1133">Transmembrane helix</keyword>
<accession>A0A1H7EWQ4</accession>
<dbReference type="PANTHER" id="PTHR36434:SF1">
    <property type="entry name" value="MEMBRANE PROTEASE YUGP-RELATED"/>
    <property type="match status" value="1"/>
</dbReference>
<gene>
    <name evidence="2" type="ORF">SAMN04488099_10114</name>
</gene>
<dbReference type="InterPro" id="IPR007395">
    <property type="entry name" value="Zn_peptidase_2"/>
</dbReference>
<feature type="transmembrane region" description="Helical" evidence="1">
    <location>
        <begin position="12"/>
        <end position="33"/>
    </location>
</feature>
<proteinExistence type="predicted"/>
<keyword evidence="1" id="KW-0472">Membrane</keyword>
<dbReference type="RefSeq" id="WP_091478143.1">
    <property type="nucleotide sequence ID" value="NZ_BJYC01000002.1"/>
</dbReference>
<sequence length="235" mass="26048">MPFFPFYWDPTMILIIIGMIISGFASMYVQSTYSKYSNVKSKRGYTASDVCREILNAAQLKNVRLEGIRGNLTDHYNAQDNVLRLSDTTRNSTSVAAIGVAAHEAGHAMQDRDNYGPLRLRAALVPVTNFGQTAAFPILFLGFFMGYQQTLINIGILLFSLTLLFQLVTLPVEFDASKRAIRILEEQGLLTTEELPQAKKVLNAAALTYIAAAIASFLSVLRLFLIFGGGGRRRR</sequence>
<feature type="transmembrane region" description="Helical" evidence="1">
    <location>
        <begin position="151"/>
        <end position="172"/>
    </location>
</feature>
<feature type="transmembrane region" description="Helical" evidence="1">
    <location>
        <begin position="122"/>
        <end position="145"/>
    </location>
</feature>
<protein>
    <recommendedName>
        <fullName evidence="4">Neutral zinc metallopeptidase</fullName>
    </recommendedName>
</protein>
<evidence type="ECO:0008006" key="4">
    <source>
        <dbReference type="Google" id="ProtNLM"/>
    </source>
</evidence>
<keyword evidence="1" id="KW-0812">Transmembrane</keyword>
<evidence type="ECO:0000313" key="2">
    <source>
        <dbReference type="EMBL" id="SEK17547.1"/>
    </source>
</evidence>
<evidence type="ECO:0000256" key="1">
    <source>
        <dbReference type="SAM" id="Phobius"/>
    </source>
</evidence>
<keyword evidence="3" id="KW-1185">Reference proteome</keyword>
<dbReference type="OrthoDB" id="9784298at2"/>
<dbReference type="AlphaFoldDB" id="A0A1H7EWQ4"/>
<name>A0A1H7EWQ4_9LACT</name>
<dbReference type="PANTHER" id="PTHR36434">
    <property type="entry name" value="MEMBRANE PROTEASE YUGP-RELATED"/>
    <property type="match status" value="1"/>
</dbReference>